<accession>A0ABS1UUV5</accession>
<evidence type="ECO:0000313" key="4">
    <source>
        <dbReference type="Proteomes" id="UP000661193"/>
    </source>
</evidence>
<keyword evidence="2" id="KW-0472">Membrane</keyword>
<keyword evidence="2" id="KW-0812">Transmembrane</keyword>
<feature type="region of interest" description="Disordered" evidence="1">
    <location>
        <begin position="78"/>
        <end position="106"/>
    </location>
</feature>
<sequence>MTPTTQTRHPWRATVRTIFAVTVALLSLLPTIAVAGGIDDVPAVAQVLGVAAAITRVLALPGVEAFLQRFLPWLASAPAGEEPAPTSTQRTPLPPPRTTFRDSDFR</sequence>
<gene>
    <name evidence="3" type="ORF">JMF97_28670</name>
</gene>
<organism evidence="3 4">
    <name type="scientific">Micromonospora fiedleri</name>
    <dbReference type="NCBI Taxonomy" id="1157498"/>
    <lineage>
        <taxon>Bacteria</taxon>
        <taxon>Bacillati</taxon>
        <taxon>Actinomycetota</taxon>
        <taxon>Actinomycetes</taxon>
        <taxon>Micromonosporales</taxon>
        <taxon>Micromonosporaceae</taxon>
        <taxon>Micromonospora</taxon>
    </lineage>
</organism>
<dbReference type="Proteomes" id="UP000661193">
    <property type="component" value="Unassembled WGS sequence"/>
</dbReference>
<proteinExistence type="predicted"/>
<keyword evidence="2" id="KW-1133">Transmembrane helix</keyword>
<name>A0ABS1UUV5_9ACTN</name>
<evidence type="ECO:0000313" key="3">
    <source>
        <dbReference type="EMBL" id="MBL6280142.1"/>
    </source>
</evidence>
<dbReference type="RefSeq" id="WP_203224371.1">
    <property type="nucleotide sequence ID" value="NZ_JAETXL010000015.1"/>
</dbReference>
<protein>
    <submittedName>
        <fullName evidence="3">Uncharacterized protein</fullName>
    </submittedName>
</protein>
<dbReference type="EMBL" id="JAETXL010000015">
    <property type="protein sequence ID" value="MBL6280142.1"/>
    <property type="molecule type" value="Genomic_DNA"/>
</dbReference>
<evidence type="ECO:0000256" key="1">
    <source>
        <dbReference type="SAM" id="MobiDB-lite"/>
    </source>
</evidence>
<comment type="caution">
    <text evidence="3">The sequence shown here is derived from an EMBL/GenBank/DDBJ whole genome shotgun (WGS) entry which is preliminary data.</text>
</comment>
<keyword evidence="4" id="KW-1185">Reference proteome</keyword>
<reference evidence="3 4" key="1">
    <citation type="submission" date="2021-01" db="EMBL/GenBank/DDBJ databases">
        <title>Genome sequencing of Micromonospora fiedleri MG-37.</title>
        <authorList>
            <person name="Moreland P.E.J."/>
            <person name="Stach J.E.M."/>
        </authorList>
    </citation>
    <scope>NUCLEOTIDE SEQUENCE [LARGE SCALE GENOMIC DNA]</scope>
    <source>
        <strain evidence="3 4">MG-37</strain>
    </source>
</reference>
<evidence type="ECO:0000256" key="2">
    <source>
        <dbReference type="SAM" id="Phobius"/>
    </source>
</evidence>
<feature type="transmembrane region" description="Helical" evidence="2">
    <location>
        <begin position="45"/>
        <end position="67"/>
    </location>
</feature>